<evidence type="ECO:0000313" key="2">
    <source>
        <dbReference type="EMBL" id="CAG7718585.1"/>
    </source>
</evidence>
<keyword evidence="1" id="KW-1133">Transmembrane helix</keyword>
<reference evidence="2" key="1">
    <citation type="submission" date="2021-06" db="EMBL/GenBank/DDBJ databases">
        <authorList>
            <person name="Hodson N. C."/>
            <person name="Mongue J. A."/>
            <person name="Jaron S. K."/>
        </authorList>
    </citation>
    <scope>NUCLEOTIDE SEQUENCE</scope>
</reference>
<name>A0A8J2JEC2_9HEXA</name>
<comment type="caution">
    <text evidence="2">The sequence shown here is derived from an EMBL/GenBank/DDBJ whole genome shotgun (WGS) entry which is preliminary data.</text>
</comment>
<keyword evidence="1" id="KW-0472">Membrane</keyword>
<dbReference type="EMBL" id="CAJVCH010054551">
    <property type="protein sequence ID" value="CAG7718585.1"/>
    <property type="molecule type" value="Genomic_DNA"/>
</dbReference>
<accession>A0A8J2JEC2</accession>
<evidence type="ECO:0000256" key="1">
    <source>
        <dbReference type="SAM" id="Phobius"/>
    </source>
</evidence>
<evidence type="ECO:0000313" key="3">
    <source>
        <dbReference type="Proteomes" id="UP000708208"/>
    </source>
</evidence>
<dbReference type="AlphaFoldDB" id="A0A8J2JEC2"/>
<proteinExistence type="predicted"/>
<feature type="transmembrane region" description="Helical" evidence="1">
    <location>
        <begin position="64"/>
        <end position="86"/>
    </location>
</feature>
<protein>
    <submittedName>
        <fullName evidence="2">Uncharacterized protein</fullName>
    </submittedName>
</protein>
<sequence>MTESKQRRQWNTPSEVTNFDRTKIIFLPMTCYIGALVMLGVFIFRPDGNQFLFSIIPRRYQTWWAFSLFLLVETLAAVSVATTVMFQHVIQVVMMKSSSDILLQNWYVKRAISYFVLSEGRSNDKKNIEV</sequence>
<dbReference type="Proteomes" id="UP000708208">
    <property type="component" value="Unassembled WGS sequence"/>
</dbReference>
<feature type="transmembrane region" description="Helical" evidence="1">
    <location>
        <begin position="24"/>
        <end position="44"/>
    </location>
</feature>
<keyword evidence="1" id="KW-0812">Transmembrane</keyword>
<keyword evidence="3" id="KW-1185">Reference proteome</keyword>
<organism evidence="2 3">
    <name type="scientific">Allacma fusca</name>
    <dbReference type="NCBI Taxonomy" id="39272"/>
    <lineage>
        <taxon>Eukaryota</taxon>
        <taxon>Metazoa</taxon>
        <taxon>Ecdysozoa</taxon>
        <taxon>Arthropoda</taxon>
        <taxon>Hexapoda</taxon>
        <taxon>Collembola</taxon>
        <taxon>Symphypleona</taxon>
        <taxon>Sminthuridae</taxon>
        <taxon>Allacma</taxon>
    </lineage>
</organism>
<gene>
    <name evidence="2" type="ORF">AFUS01_LOCUS7966</name>
</gene>